<organism evidence="1">
    <name type="scientific">Chitinibacter mangrovi</name>
    <dbReference type="NCBI Taxonomy" id="3153927"/>
    <lineage>
        <taxon>Bacteria</taxon>
        <taxon>Pseudomonadati</taxon>
        <taxon>Pseudomonadota</taxon>
        <taxon>Betaproteobacteria</taxon>
        <taxon>Neisseriales</taxon>
        <taxon>Chitinibacteraceae</taxon>
        <taxon>Chitinibacter</taxon>
    </lineage>
</organism>
<accession>A0AAU7FAF0</accession>
<evidence type="ECO:0000313" key="1">
    <source>
        <dbReference type="EMBL" id="XBM00904.1"/>
    </source>
</evidence>
<gene>
    <name evidence="1" type="ORF">ABHF33_01060</name>
</gene>
<reference evidence="1" key="1">
    <citation type="submission" date="2024-05" db="EMBL/GenBank/DDBJ databases">
        <authorList>
            <person name="Yang L."/>
            <person name="Pan L."/>
        </authorList>
    </citation>
    <scope>NUCLEOTIDE SEQUENCE</scope>
    <source>
        <strain evidence="1">FCG-7</strain>
    </source>
</reference>
<name>A0AAU7FAF0_9NEIS</name>
<dbReference type="AlphaFoldDB" id="A0AAU7FAF0"/>
<dbReference type="KEGG" id="cmav:ABHF33_01060"/>
<proteinExistence type="predicted"/>
<sequence length="54" mass="6052">MIFSVSLRETVNELNLYRGEHVGSTPYRVTHAQLAAQFESAGFLIQEIRSAPLC</sequence>
<protein>
    <submittedName>
        <fullName evidence="1">Uncharacterized protein</fullName>
    </submittedName>
</protein>
<dbReference type="RefSeq" id="WP_348945231.1">
    <property type="nucleotide sequence ID" value="NZ_CP157355.1"/>
</dbReference>
<dbReference type="EMBL" id="CP157355">
    <property type="protein sequence ID" value="XBM00904.1"/>
    <property type="molecule type" value="Genomic_DNA"/>
</dbReference>